<protein>
    <submittedName>
        <fullName evidence="2">Type IV pilin protein</fullName>
    </submittedName>
</protein>
<dbReference type="Gene3D" id="3.30.700.10">
    <property type="entry name" value="Glycoprotein, Type 4 Pilin"/>
    <property type="match status" value="1"/>
</dbReference>
<dbReference type="Proteomes" id="UP000275199">
    <property type="component" value="Unassembled WGS sequence"/>
</dbReference>
<evidence type="ECO:0000313" key="2">
    <source>
        <dbReference type="EMBL" id="ROZ85464.1"/>
    </source>
</evidence>
<dbReference type="Pfam" id="PF07963">
    <property type="entry name" value="N_methyl"/>
    <property type="match status" value="1"/>
</dbReference>
<evidence type="ECO:0000313" key="3">
    <source>
        <dbReference type="Proteomes" id="UP000275199"/>
    </source>
</evidence>
<proteinExistence type="predicted"/>
<comment type="caution">
    <text evidence="2">The sequence shown here is derived from an EMBL/GenBank/DDBJ whole genome shotgun (WGS) entry which is preliminary data.</text>
</comment>
<gene>
    <name evidence="2" type="ORF">EF096_07945</name>
</gene>
<keyword evidence="1" id="KW-0812">Transmembrane</keyword>
<dbReference type="PROSITE" id="PS00409">
    <property type="entry name" value="PROKAR_NTER_METHYL"/>
    <property type="match status" value="1"/>
</dbReference>
<sequence length="137" mass="15247">MTPLSPSVSRGFTLIELLVALVIVGILSAIAYPSYVEHVRKVHRAEVTGLLLQNAHRMERHFARQGNYAEGTVEGLAKQSPVNGKPVYRLSLTLEKQRYELRATAVAGGAMADDVCANYRINQMGQRTPADPRCWRR</sequence>
<reference evidence="2 3" key="1">
    <citation type="submission" date="2018-11" db="EMBL/GenBank/DDBJ databases">
        <authorList>
            <person name="Jang G.I."/>
            <person name="Hwang C.Y."/>
        </authorList>
    </citation>
    <scope>NUCLEOTIDE SEQUENCE [LARGE SCALE GENOMIC DNA]</scope>
    <source>
        <strain evidence="2 3">SSM26</strain>
    </source>
</reference>
<dbReference type="InterPro" id="IPR031982">
    <property type="entry name" value="PilE-like"/>
</dbReference>
<dbReference type="Pfam" id="PF16732">
    <property type="entry name" value="ComP_DUS"/>
    <property type="match status" value="1"/>
</dbReference>
<dbReference type="InterPro" id="IPR012902">
    <property type="entry name" value="N_methyl_site"/>
</dbReference>
<dbReference type="RefSeq" id="WP_123889197.1">
    <property type="nucleotide sequence ID" value="NZ_RKKU01000007.1"/>
</dbReference>
<name>A0ABX9XJ69_9PSED</name>
<keyword evidence="1" id="KW-0472">Membrane</keyword>
<keyword evidence="3" id="KW-1185">Reference proteome</keyword>
<feature type="transmembrane region" description="Helical" evidence="1">
    <location>
        <begin position="12"/>
        <end position="35"/>
    </location>
</feature>
<dbReference type="EMBL" id="RKKU01000007">
    <property type="protein sequence ID" value="ROZ85464.1"/>
    <property type="molecule type" value="Genomic_DNA"/>
</dbReference>
<dbReference type="SUPFAM" id="SSF54523">
    <property type="entry name" value="Pili subunits"/>
    <property type="match status" value="1"/>
</dbReference>
<accession>A0ABX9XJ69</accession>
<organism evidence="2 3">
    <name type="scientific">Pseudomonas neustonica</name>
    <dbReference type="NCBI Taxonomy" id="2487346"/>
    <lineage>
        <taxon>Bacteria</taxon>
        <taxon>Pseudomonadati</taxon>
        <taxon>Pseudomonadota</taxon>
        <taxon>Gammaproteobacteria</taxon>
        <taxon>Pseudomonadales</taxon>
        <taxon>Pseudomonadaceae</taxon>
        <taxon>Pseudomonas</taxon>
    </lineage>
</organism>
<dbReference type="InterPro" id="IPR045584">
    <property type="entry name" value="Pilin-like"/>
</dbReference>
<dbReference type="NCBIfam" id="TIGR02532">
    <property type="entry name" value="IV_pilin_GFxxxE"/>
    <property type="match status" value="1"/>
</dbReference>
<evidence type="ECO:0000256" key="1">
    <source>
        <dbReference type="SAM" id="Phobius"/>
    </source>
</evidence>
<keyword evidence="1" id="KW-1133">Transmembrane helix</keyword>